<evidence type="ECO:0000259" key="1">
    <source>
        <dbReference type="Pfam" id="PF00535"/>
    </source>
</evidence>
<dbReference type="SUPFAM" id="SSF53448">
    <property type="entry name" value="Nucleotide-diphospho-sugar transferases"/>
    <property type="match status" value="1"/>
</dbReference>
<dbReference type="STRING" id="1817883.A3G31_03095"/>
<dbReference type="InterPro" id="IPR029044">
    <property type="entry name" value="Nucleotide-diphossugar_trans"/>
</dbReference>
<accession>A0A1F7SKG7</accession>
<evidence type="ECO:0000313" key="2">
    <source>
        <dbReference type="EMBL" id="OGL53707.1"/>
    </source>
</evidence>
<reference evidence="2 3" key="1">
    <citation type="journal article" date="2016" name="Nat. Commun.">
        <title>Thousands of microbial genomes shed light on interconnected biogeochemical processes in an aquifer system.</title>
        <authorList>
            <person name="Anantharaman K."/>
            <person name="Brown C.T."/>
            <person name="Hug L.A."/>
            <person name="Sharon I."/>
            <person name="Castelle C.J."/>
            <person name="Probst A.J."/>
            <person name="Thomas B.C."/>
            <person name="Singh A."/>
            <person name="Wilkins M.J."/>
            <person name="Karaoz U."/>
            <person name="Brodie E.L."/>
            <person name="Williams K.H."/>
            <person name="Hubbard S.S."/>
            <person name="Banfield J.F."/>
        </authorList>
    </citation>
    <scope>NUCLEOTIDE SEQUENCE [LARGE SCALE GENOMIC DNA]</scope>
</reference>
<dbReference type="AlphaFoldDB" id="A0A1F7SKG7"/>
<comment type="caution">
    <text evidence="2">The sequence shown here is derived from an EMBL/GenBank/DDBJ whole genome shotgun (WGS) entry which is preliminary data.</text>
</comment>
<dbReference type="Pfam" id="PF00535">
    <property type="entry name" value="Glycos_transf_2"/>
    <property type="match status" value="1"/>
</dbReference>
<dbReference type="Proteomes" id="UP000178082">
    <property type="component" value="Unassembled WGS sequence"/>
</dbReference>
<feature type="domain" description="Glycosyltransferase 2-like" evidence="1">
    <location>
        <begin position="7"/>
        <end position="165"/>
    </location>
</feature>
<dbReference type="PANTHER" id="PTHR43685">
    <property type="entry name" value="GLYCOSYLTRANSFERASE"/>
    <property type="match status" value="1"/>
</dbReference>
<name>A0A1F7SKG7_9BACT</name>
<dbReference type="InterPro" id="IPR001173">
    <property type="entry name" value="Glyco_trans_2-like"/>
</dbReference>
<organism evidence="2 3">
    <name type="scientific">Candidatus Schekmanbacteria bacterium RIFCSPLOWO2_12_FULL_38_15</name>
    <dbReference type="NCBI Taxonomy" id="1817883"/>
    <lineage>
        <taxon>Bacteria</taxon>
        <taxon>Candidatus Schekmaniibacteriota</taxon>
    </lineage>
</organism>
<proteinExistence type="predicted"/>
<protein>
    <recommendedName>
        <fullName evidence="1">Glycosyltransferase 2-like domain-containing protein</fullName>
    </recommendedName>
</protein>
<dbReference type="PANTHER" id="PTHR43685:SF2">
    <property type="entry name" value="GLYCOSYLTRANSFERASE 2-LIKE DOMAIN-CONTAINING PROTEIN"/>
    <property type="match status" value="1"/>
</dbReference>
<dbReference type="Gene3D" id="3.90.550.10">
    <property type="entry name" value="Spore Coat Polysaccharide Biosynthesis Protein SpsA, Chain A"/>
    <property type="match status" value="1"/>
</dbReference>
<dbReference type="EMBL" id="MGDI01000022">
    <property type="protein sequence ID" value="OGL53707.1"/>
    <property type="molecule type" value="Genomic_DNA"/>
</dbReference>
<gene>
    <name evidence="2" type="ORF">A3G31_03095</name>
</gene>
<evidence type="ECO:0000313" key="3">
    <source>
        <dbReference type="Proteomes" id="UP000178082"/>
    </source>
</evidence>
<dbReference type="InterPro" id="IPR050834">
    <property type="entry name" value="Glycosyltransf_2"/>
</dbReference>
<sequence length="293" mass="34347">MMNHKVSVIIPTYNRTFYLAETLNSVLLQTYKDIELIVVDDGSSDNTEETIKNTSQEIRYFYQENQGVSAARNKGVLNSQGDFISFLDSDDLWKKRKLEKQMDFFRMNKEAKICYTDEIWIRKGRRANQMKKHIKYSGDIFERSLPLCIISASSVMIKREVFNKIGLFDESLQVCEDYDLWLRISKEFPVCFLDEKLIIKRGGHHDQLSKKYWGMDRFRISALEKLLSNGGLTPKQRDAVLRELERKCRIFADGCFKRGKIEEGKRYAGIPLEYVLNPKFEILNSKQYLNPKS</sequence>